<sequence length="142" mass="14582">MTSSSVAGRPGTVTAAAAIVAAQGLFTLVMAGYVLVETFIGTPADLVSSIALAGFGLATGAALLWVAWGLWRTDRWSRGPAVVIQLFVLPVAIMLIRAEQYAYGVPLALAAVSAFVLLLAPSSTRALIGEDEPPGAPGSSRR</sequence>
<dbReference type="Proteomes" id="UP000006640">
    <property type="component" value="Chromosome"/>
</dbReference>
<dbReference type="EMBL" id="CP001874">
    <property type="protein sequence ID" value="ADG89605.1"/>
    <property type="molecule type" value="Genomic_DNA"/>
</dbReference>
<evidence type="ECO:0008006" key="4">
    <source>
        <dbReference type="Google" id="ProtNLM"/>
    </source>
</evidence>
<accession>D6Y6W4</accession>
<evidence type="ECO:0000313" key="2">
    <source>
        <dbReference type="EMBL" id="ADG89605.1"/>
    </source>
</evidence>
<feature type="transmembrane region" description="Helical" evidence="1">
    <location>
        <begin position="102"/>
        <end position="120"/>
    </location>
</feature>
<dbReference type="STRING" id="469371.Tbis_2906"/>
<feature type="transmembrane region" description="Helical" evidence="1">
    <location>
        <begin position="46"/>
        <end position="67"/>
    </location>
</feature>
<name>D6Y6W4_THEBD</name>
<evidence type="ECO:0000256" key="1">
    <source>
        <dbReference type="SAM" id="Phobius"/>
    </source>
</evidence>
<feature type="transmembrane region" description="Helical" evidence="1">
    <location>
        <begin position="79"/>
        <end position="96"/>
    </location>
</feature>
<keyword evidence="3" id="KW-1185">Reference proteome</keyword>
<dbReference type="eggNOG" id="ENOG5033KSC">
    <property type="taxonomic scope" value="Bacteria"/>
</dbReference>
<proteinExistence type="predicted"/>
<organism evidence="2 3">
    <name type="scientific">Thermobispora bispora (strain ATCC 19993 / DSM 43833 / CBS 139.67 / JCM 10125 / KCTC 9307 / NBRC 14880 / R51)</name>
    <dbReference type="NCBI Taxonomy" id="469371"/>
    <lineage>
        <taxon>Bacteria</taxon>
        <taxon>Bacillati</taxon>
        <taxon>Actinomycetota</taxon>
        <taxon>Actinomycetes</taxon>
        <taxon>Streptosporangiales</taxon>
        <taxon>Streptosporangiaceae</taxon>
        <taxon>Thermobispora</taxon>
    </lineage>
</organism>
<dbReference type="AlphaFoldDB" id="D6Y6W4"/>
<reference evidence="2 3" key="1">
    <citation type="submission" date="2010-01" db="EMBL/GenBank/DDBJ databases">
        <title>The complete genome of Thermobispora bispora DSM 43833.</title>
        <authorList>
            <consortium name="US DOE Joint Genome Institute (JGI-PGF)"/>
            <person name="Lucas S."/>
            <person name="Copeland A."/>
            <person name="Lapidus A."/>
            <person name="Glavina del Rio T."/>
            <person name="Dalin E."/>
            <person name="Tice H."/>
            <person name="Bruce D."/>
            <person name="Goodwin L."/>
            <person name="Pitluck S."/>
            <person name="Kyrpides N."/>
            <person name="Mavromatis K."/>
            <person name="Ivanova N."/>
            <person name="Mikhailova N."/>
            <person name="Chertkov O."/>
            <person name="Brettin T."/>
            <person name="Detter J.C."/>
            <person name="Han C."/>
            <person name="Larimer F."/>
            <person name="Land M."/>
            <person name="Hauser L."/>
            <person name="Markowitz V."/>
            <person name="Cheng J.-F."/>
            <person name="Hugenholtz P."/>
            <person name="Woyke T."/>
            <person name="Wu D."/>
            <person name="Jando M."/>
            <person name="Schneider S."/>
            <person name="Klenk H.-P."/>
            <person name="Eisen J.A."/>
        </authorList>
    </citation>
    <scope>NUCLEOTIDE SEQUENCE [LARGE SCALE GENOMIC DNA]</scope>
    <source>
        <strain evidence="3">ATCC 19993 / DSM 43833 / CBS 139.67 / JCM 10125 / KCTC 9307 / NBRC 14880 / R51</strain>
    </source>
</reference>
<feature type="transmembrane region" description="Helical" evidence="1">
    <location>
        <begin position="12"/>
        <end position="34"/>
    </location>
</feature>
<protein>
    <recommendedName>
        <fullName evidence="4">Integral membrane protein</fullName>
    </recommendedName>
</protein>
<dbReference type="RefSeq" id="WP_013133138.1">
    <property type="nucleotide sequence ID" value="NC_014165.1"/>
</dbReference>
<keyword evidence="1" id="KW-0472">Membrane</keyword>
<gene>
    <name evidence="2" type="ordered locus">Tbis_2906</name>
</gene>
<keyword evidence="1" id="KW-1133">Transmembrane helix</keyword>
<keyword evidence="1" id="KW-0812">Transmembrane</keyword>
<dbReference type="KEGG" id="tbi:Tbis_2906"/>
<dbReference type="OrthoDB" id="3544045at2"/>
<evidence type="ECO:0000313" key="3">
    <source>
        <dbReference type="Proteomes" id="UP000006640"/>
    </source>
</evidence>
<dbReference type="HOGENOM" id="CLU_124994_2_1_11"/>